<proteinExistence type="predicted"/>
<organism evidence="1 2">
    <name type="scientific">Hypoxylon rubiginosum</name>
    <dbReference type="NCBI Taxonomy" id="110542"/>
    <lineage>
        <taxon>Eukaryota</taxon>
        <taxon>Fungi</taxon>
        <taxon>Dikarya</taxon>
        <taxon>Ascomycota</taxon>
        <taxon>Pezizomycotina</taxon>
        <taxon>Sordariomycetes</taxon>
        <taxon>Xylariomycetidae</taxon>
        <taxon>Xylariales</taxon>
        <taxon>Hypoxylaceae</taxon>
        <taxon>Hypoxylon</taxon>
    </lineage>
</organism>
<sequence>MAYFSSAAASTLTRPRVAIALLSVVTAASLGYYYYQTGQYSTSESEFTSTGPGLQRRNALRRPRRASHRHDDSSESESHGDENLDANTAVPSQGAPAQSDDQNPDEWYNDASQAPRQRTGENIVTLLFRVSEDNARRNAYVHRGCQCNGCGMVPIRGIRYRCANCADFDLCEVCESQGLHNKTHVFYKVKVPAPPFGTRHVQPAWYPGDPDNSIRNLPRYLLAKWSRDTGFERVELDAFWEQWTFMANTEWRDDPDGLGLAMDRKTFERCLVPSGGYRHAAPNLIHDRMFAFYDTNHDDLIGFEEFLHGVSYRKRKDKLKRTFDGYDIDGDGFVSRRDFLRMFRAYYVLYKQMHNDILDGLDDHMMTTTEAQQLINGRQPLSSLFGREGRVPPADHSRPMEGKVFRSNGDVEVNDGKGVVNEDRPDTSNREEILSSLFARNGSQSFFTESFGSSARRPQSPNGDTRYWSGIINPPHNTVDLASLLTGEYTQLDDLLESIRHESLDDNVESGSSDEDRQSESGEQGADDVDGAEQPEADAIDEPAGLAATRAIPDASRFTNTLPTESQLRVQHQAIVANSHRLGRKRVLARKQLLERWKRRQFYLDEEEGALPPQGWDENQDVLLNLNSMAEPSKSAPHFLSPRSRSSSKVRFAEDPDDFETRSNPSTSSRSVPERWGGMEIPDAERDAGKEILYQVTQQAFNELLDEIFKRKEDLAVRAAETKERREEYRELLDSISVENDDEDEDEESVSQSPERPQAHAPADGQPIRNQSLGELLTVSGYSVGPSAEDDGQLESDSLLDIDVEVRPTVKETAISAVDIVPAESSEYRDPTMPQNRPNRLTQTSPSSDVLQTEEGDSKNKKAGNGPGTSETAPATEATVPRPESPARISHSTLNTWKRLDLAEQEARDRGGWGRLSYEEFEEIYREHEFQDSSRNRLDYLGSWIDFCIP</sequence>
<gene>
    <name evidence="1" type="ORF">F4820DRAFT_438156</name>
</gene>
<dbReference type="Proteomes" id="UP001497700">
    <property type="component" value="Unassembled WGS sequence"/>
</dbReference>
<dbReference type="EMBL" id="MU393604">
    <property type="protein sequence ID" value="KAI4859993.1"/>
    <property type="molecule type" value="Genomic_DNA"/>
</dbReference>
<comment type="caution">
    <text evidence="1">The sequence shown here is derived from an EMBL/GenBank/DDBJ whole genome shotgun (WGS) entry which is preliminary data.</text>
</comment>
<name>A0ACB9YM10_9PEZI</name>
<evidence type="ECO:0000313" key="2">
    <source>
        <dbReference type="Proteomes" id="UP001497700"/>
    </source>
</evidence>
<accession>A0ACB9YM10</accession>
<protein>
    <submittedName>
        <fullName evidence="1">EF-hand</fullName>
    </submittedName>
</protein>
<reference evidence="1 2" key="1">
    <citation type="journal article" date="2022" name="New Phytol.">
        <title>Ecological generalism drives hyperdiversity of secondary metabolite gene clusters in xylarialean endophytes.</title>
        <authorList>
            <person name="Franco M.E.E."/>
            <person name="Wisecaver J.H."/>
            <person name="Arnold A.E."/>
            <person name="Ju Y.M."/>
            <person name="Slot J.C."/>
            <person name="Ahrendt S."/>
            <person name="Moore L.P."/>
            <person name="Eastman K.E."/>
            <person name="Scott K."/>
            <person name="Konkel Z."/>
            <person name="Mondo S.J."/>
            <person name="Kuo A."/>
            <person name="Hayes R.D."/>
            <person name="Haridas S."/>
            <person name="Andreopoulos B."/>
            <person name="Riley R."/>
            <person name="LaButti K."/>
            <person name="Pangilinan J."/>
            <person name="Lipzen A."/>
            <person name="Amirebrahimi M."/>
            <person name="Yan J."/>
            <person name="Adam C."/>
            <person name="Keymanesh K."/>
            <person name="Ng V."/>
            <person name="Louie K."/>
            <person name="Northen T."/>
            <person name="Drula E."/>
            <person name="Henrissat B."/>
            <person name="Hsieh H.M."/>
            <person name="Youens-Clark K."/>
            <person name="Lutzoni F."/>
            <person name="Miadlikowska J."/>
            <person name="Eastwood D.C."/>
            <person name="Hamelin R.C."/>
            <person name="Grigoriev I.V."/>
            <person name="U'Ren J.M."/>
        </authorList>
    </citation>
    <scope>NUCLEOTIDE SEQUENCE [LARGE SCALE GENOMIC DNA]</scope>
    <source>
        <strain evidence="1 2">CBS 119005</strain>
    </source>
</reference>
<evidence type="ECO:0000313" key="1">
    <source>
        <dbReference type="EMBL" id="KAI4859993.1"/>
    </source>
</evidence>
<keyword evidence="2" id="KW-1185">Reference proteome</keyword>